<proteinExistence type="predicted"/>
<comment type="caution">
    <text evidence="2">The sequence shown here is derived from an EMBL/GenBank/DDBJ whole genome shotgun (WGS) entry which is preliminary data.</text>
</comment>
<accession>A0A2S8IQU1</accession>
<keyword evidence="1" id="KW-0472">Membrane</keyword>
<reference evidence="3" key="1">
    <citation type="submission" date="2018-02" db="EMBL/GenBank/DDBJ databases">
        <title>Draft genome sequencing of Rhodococcus opacus KU647198.</title>
        <authorList>
            <person name="Zheng B.-X."/>
        </authorList>
    </citation>
    <scope>NUCLEOTIDE SEQUENCE [LARGE SCALE GENOMIC DNA]</scope>
    <source>
        <strain evidence="3">04-OD7</strain>
    </source>
</reference>
<feature type="transmembrane region" description="Helical" evidence="1">
    <location>
        <begin position="90"/>
        <end position="123"/>
    </location>
</feature>
<name>A0A2S8IQU1_RHOOP</name>
<sequence>MSRSVGAVIEWLKEHVHRIVEAVRVRGETLTQNIRQKIQEWMHTLVDATAQSDAGIKAGIAGVRAVLTGKNPVWAAIKALVSGLSGKAKVALVLLLVLVLLLGPVLLVVFLLVLVVAALVAAVRAAAK</sequence>
<organism evidence="2 3">
    <name type="scientific">Rhodococcus opacus</name>
    <name type="common">Nocardia opaca</name>
    <dbReference type="NCBI Taxonomy" id="37919"/>
    <lineage>
        <taxon>Bacteria</taxon>
        <taxon>Bacillati</taxon>
        <taxon>Actinomycetota</taxon>
        <taxon>Actinomycetes</taxon>
        <taxon>Mycobacteriales</taxon>
        <taxon>Nocardiaceae</taxon>
        <taxon>Rhodococcus</taxon>
    </lineage>
</organism>
<evidence type="ECO:0000256" key="1">
    <source>
        <dbReference type="SAM" id="Phobius"/>
    </source>
</evidence>
<evidence type="ECO:0000313" key="3">
    <source>
        <dbReference type="Proteomes" id="UP000239290"/>
    </source>
</evidence>
<keyword evidence="1" id="KW-1133">Transmembrane helix</keyword>
<dbReference type="Proteomes" id="UP000239290">
    <property type="component" value="Unassembled WGS sequence"/>
</dbReference>
<dbReference type="EMBL" id="PUIO01000059">
    <property type="protein sequence ID" value="PQP17137.1"/>
    <property type="molecule type" value="Genomic_DNA"/>
</dbReference>
<keyword evidence="1" id="KW-0812">Transmembrane</keyword>
<protein>
    <submittedName>
        <fullName evidence="2">Uncharacterized protein</fullName>
    </submittedName>
</protein>
<evidence type="ECO:0000313" key="2">
    <source>
        <dbReference type="EMBL" id="PQP17137.1"/>
    </source>
</evidence>
<dbReference type="AlphaFoldDB" id="A0A2S8IQU1"/>
<gene>
    <name evidence="2" type="ORF">C5613_35130</name>
</gene>